<evidence type="ECO:0000313" key="2">
    <source>
        <dbReference type="Proteomes" id="UP001597045"/>
    </source>
</evidence>
<proteinExistence type="predicted"/>
<reference evidence="2" key="1">
    <citation type="journal article" date="2019" name="Int. J. Syst. Evol. Microbiol.">
        <title>The Global Catalogue of Microorganisms (GCM) 10K type strain sequencing project: providing services to taxonomists for standard genome sequencing and annotation.</title>
        <authorList>
            <consortium name="The Broad Institute Genomics Platform"/>
            <consortium name="The Broad Institute Genome Sequencing Center for Infectious Disease"/>
            <person name="Wu L."/>
            <person name="Ma J."/>
        </authorList>
    </citation>
    <scope>NUCLEOTIDE SEQUENCE [LARGE SCALE GENOMIC DNA]</scope>
    <source>
        <strain evidence="2">JCM 31486</strain>
    </source>
</reference>
<feature type="non-terminal residue" evidence="1">
    <location>
        <position position="1"/>
    </location>
</feature>
<name>A0ABW3M476_9PSEU</name>
<dbReference type="EMBL" id="JBHTIS010000291">
    <property type="protein sequence ID" value="MFD1045411.1"/>
    <property type="molecule type" value="Genomic_DNA"/>
</dbReference>
<keyword evidence="2" id="KW-1185">Reference proteome</keyword>
<gene>
    <name evidence="1" type="ORF">ACFQ1S_07320</name>
</gene>
<dbReference type="Proteomes" id="UP001597045">
    <property type="component" value="Unassembled WGS sequence"/>
</dbReference>
<sequence>RHRRQVADGQGVDLVLGEQGVYVVERDPVGEVGAGLPDTIRIVATSTPSALSGVDSTFGPWLARRVWTSPSPRSRDT</sequence>
<accession>A0ABW3M476</accession>
<evidence type="ECO:0000313" key="1">
    <source>
        <dbReference type="EMBL" id="MFD1045411.1"/>
    </source>
</evidence>
<organism evidence="1 2">
    <name type="scientific">Kibdelosporangium lantanae</name>
    <dbReference type="NCBI Taxonomy" id="1497396"/>
    <lineage>
        <taxon>Bacteria</taxon>
        <taxon>Bacillati</taxon>
        <taxon>Actinomycetota</taxon>
        <taxon>Actinomycetes</taxon>
        <taxon>Pseudonocardiales</taxon>
        <taxon>Pseudonocardiaceae</taxon>
        <taxon>Kibdelosporangium</taxon>
    </lineage>
</organism>
<protein>
    <submittedName>
        <fullName evidence="1">Uncharacterized protein</fullName>
    </submittedName>
</protein>
<comment type="caution">
    <text evidence="1">The sequence shown here is derived from an EMBL/GenBank/DDBJ whole genome shotgun (WGS) entry which is preliminary data.</text>
</comment>